<evidence type="ECO:0000256" key="5">
    <source>
        <dbReference type="ARBA" id="ARBA00022692"/>
    </source>
</evidence>
<dbReference type="InterPro" id="IPR001611">
    <property type="entry name" value="Leu-rich_rpt"/>
</dbReference>
<evidence type="ECO:0000256" key="1">
    <source>
        <dbReference type="ARBA" id="ARBA00004251"/>
    </source>
</evidence>
<dbReference type="SUPFAM" id="SSF52058">
    <property type="entry name" value="L domain-like"/>
    <property type="match status" value="1"/>
</dbReference>
<dbReference type="Pfam" id="PF00560">
    <property type="entry name" value="LRR_1"/>
    <property type="match status" value="3"/>
</dbReference>
<dbReference type="PANTHER" id="PTHR27004:SF462">
    <property type="entry name" value="LRR RECEPTOR-LIKE KINASE"/>
    <property type="match status" value="1"/>
</dbReference>
<keyword evidence="7" id="KW-0677">Repeat</keyword>
<evidence type="ECO:0000313" key="13">
    <source>
        <dbReference type="Proteomes" id="UP000813462"/>
    </source>
</evidence>
<keyword evidence="4" id="KW-0433">Leucine-rich repeat</keyword>
<dbReference type="GO" id="GO:0006952">
    <property type="term" value="P:defense response"/>
    <property type="evidence" value="ECO:0007669"/>
    <property type="project" value="UniProtKB-ARBA"/>
</dbReference>
<evidence type="ECO:0000256" key="7">
    <source>
        <dbReference type="ARBA" id="ARBA00022737"/>
    </source>
</evidence>
<evidence type="ECO:0000313" key="12">
    <source>
        <dbReference type="EMBL" id="KAH7515950.1"/>
    </source>
</evidence>
<keyword evidence="9" id="KW-0472">Membrane</keyword>
<accession>A0A978UM98</accession>
<dbReference type="GO" id="GO:0009791">
    <property type="term" value="P:post-embryonic development"/>
    <property type="evidence" value="ECO:0007669"/>
    <property type="project" value="UniProtKB-ARBA"/>
</dbReference>
<dbReference type="EMBL" id="JAEACU010000010">
    <property type="protein sequence ID" value="KAH7515950.1"/>
    <property type="molecule type" value="Genomic_DNA"/>
</dbReference>
<keyword evidence="3" id="KW-1003">Cell membrane</keyword>
<comment type="caution">
    <text evidence="12">The sequence shown here is derived from an EMBL/GenBank/DDBJ whole genome shotgun (WGS) entry which is preliminary data.</text>
</comment>
<sequence length="158" mass="17802">MNKLILSGTNLTVPIPKEIGILTDLIVLHLSHNALTGEIPTRICQLYKLEQLFLNSNGLEGSIPLEIGNLTSLKWLILYDNLLSGIIPNRIGNLNRIEVIRDGGNNNLEGRMSLLVRFQAHWETLRTFKIFFYGRTAWSVLFSWSSKTATSFSSSISR</sequence>
<organism evidence="12 13">
    <name type="scientific">Ziziphus jujuba var. spinosa</name>
    <dbReference type="NCBI Taxonomy" id="714518"/>
    <lineage>
        <taxon>Eukaryota</taxon>
        <taxon>Viridiplantae</taxon>
        <taxon>Streptophyta</taxon>
        <taxon>Embryophyta</taxon>
        <taxon>Tracheophyta</taxon>
        <taxon>Spermatophyta</taxon>
        <taxon>Magnoliopsida</taxon>
        <taxon>eudicotyledons</taxon>
        <taxon>Gunneridae</taxon>
        <taxon>Pentapetalae</taxon>
        <taxon>rosids</taxon>
        <taxon>fabids</taxon>
        <taxon>Rosales</taxon>
        <taxon>Rhamnaceae</taxon>
        <taxon>Paliureae</taxon>
        <taxon>Ziziphus</taxon>
    </lineage>
</organism>
<dbReference type="Proteomes" id="UP000813462">
    <property type="component" value="Unassembled WGS sequence"/>
</dbReference>
<keyword evidence="8" id="KW-1133">Transmembrane helix</keyword>
<protein>
    <submittedName>
        <fullName evidence="12">Uncharacterized protein</fullName>
    </submittedName>
</protein>
<proteinExistence type="inferred from homology"/>
<dbReference type="GO" id="GO:0051707">
    <property type="term" value="P:response to other organism"/>
    <property type="evidence" value="ECO:0007669"/>
    <property type="project" value="UniProtKB-ARBA"/>
</dbReference>
<comment type="subcellular location">
    <subcellularLocation>
        <location evidence="1">Cell membrane</location>
        <topology evidence="1">Single-pass type I membrane protein</topology>
    </subcellularLocation>
</comment>
<dbReference type="AlphaFoldDB" id="A0A978UM98"/>
<dbReference type="FunFam" id="3.80.10.10:FF:000453">
    <property type="entry name" value="Leucine-rich receptor-like protein kinase family protein"/>
    <property type="match status" value="1"/>
</dbReference>
<evidence type="ECO:0000256" key="10">
    <source>
        <dbReference type="ARBA" id="ARBA00023170"/>
    </source>
</evidence>
<keyword evidence="6" id="KW-0732">Signal</keyword>
<evidence type="ECO:0000256" key="2">
    <source>
        <dbReference type="ARBA" id="ARBA00009592"/>
    </source>
</evidence>
<keyword evidence="11" id="KW-0325">Glycoprotein</keyword>
<dbReference type="InterPro" id="IPR032675">
    <property type="entry name" value="LRR_dom_sf"/>
</dbReference>
<dbReference type="PANTHER" id="PTHR27004">
    <property type="entry name" value="RECEPTOR-LIKE PROTEIN 12 ISOFORM X1"/>
    <property type="match status" value="1"/>
</dbReference>
<name>A0A978UM98_ZIZJJ</name>
<evidence type="ECO:0000256" key="11">
    <source>
        <dbReference type="ARBA" id="ARBA00023180"/>
    </source>
</evidence>
<evidence type="ECO:0000256" key="4">
    <source>
        <dbReference type="ARBA" id="ARBA00022614"/>
    </source>
</evidence>
<evidence type="ECO:0000256" key="3">
    <source>
        <dbReference type="ARBA" id="ARBA00022475"/>
    </source>
</evidence>
<evidence type="ECO:0000256" key="9">
    <source>
        <dbReference type="ARBA" id="ARBA00023136"/>
    </source>
</evidence>
<dbReference type="GO" id="GO:0005886">
    <property type="term" value="C:plasma membrane"/>
    <property type="evidence" value="ECO:0007669"/>
    <property type="project" value="UniProtKB-SubCell"/>
</dbReference>
<reference evidence="12" key="1">
    <citation type="journal article" date="2021" name="Front. Plant Sci.">
        <title>Chromosome-Scale Genome Assembly for Chinese Sour Jujube and Insights Into Its Genome Evolution and Domestication Signature.</title>
        <authorList>
            <person name="Shen L.-Y."/>
            <person name="Luo H."/>
            <person name="Wang X.-L."/>
            <person name="Wang X.-M."/>
            <person name="Qiu X.-J."/>
            <person name="Liu H."/>
            <person name="Zhou S.-S."/>
            <person name="Jia K.-H."/>
            <person name="Nie S."/>
            <person name="Bao Y.-T."/>
            <person name="Zhang R.-G."/>
            <person name="Yun Q.-Z."/>
            <person name="Chai Y.-H."/>
            <person name="Lu J.-Y."/>
            <person name="Li Y."/>
            <person name="Zhao S.-W."/>
            <person name="Mao J.-F."/>
            <person name="Jia S.-G."/>
            <person name="Mao Y.-M."/>
        </authorList>
    </citation>
    <scope>NUCLEOTIDE SEQUENCE</scope>
    <source>
        <strain evidence="12">AT0</strain>
        <tissue evidence="12">Leaf</tissue>
    </source>
</reference>
<dbReference type="Gene3D" id="3.80.10.10">
    <property type="entry name" value="Ribonuclease Inhibitor"/>
    <property type="match status" value="1"/>
</dbReference>
<gene>
    <name evidence="12" type="ORF">FEM48_Zijuj10G0082700</name>
</gene>
<evidence type="ECO:0000256" key="6">
    <source>
        <dbReference type="ARBA" id="ARBA00022729"/>
    </source>
</evidence>
<evidence type="ECO:0000256" key="8">
    <source>
        <dbReference type="ARBA" id="ARBA00022989"/>
    </source>
</evidence>
<comment type="similarity">
    <text evidence="2">Belongs to the RLP family.</text>
</comment>
<keyword evidence="10" id="KW-0675">Receptor</keyword>
<keyword evidence="5" id="KW-0812">Transmembrane</keyword>